<gene>
    <name evidence="1" type="ORF">M8C21_020838</name>
</gene>
<protein>
    <submittedName>
        <fullName evidence="1">Uncharacterized protein</fullName>
    </submittedName>
</protein>
<accession>A0AAD5C822</accession>
<comment type="caution">
    <text evidence="1">The sequence shown here is derived from an EMBL/GenBank/DDBJ whole genome shotgun (WGS) entry which is preliminary data.</text>
</comment>
<reference evidence="1" key="1">
    <citation type="submission" date="2022-06" db="EMBL/GenBank/DDBJ databases">
        <title>Uncovering the hologenomic basis of an extraordinary plant invasion.</title>
        <authorList>
            <person name="Bieker V.C."/>
            <person name="Martin M.D."/>
            <person name="Gilbert T."/>
            <person name="Hodgins K."/>
            <person name="Battlay P."/>
            <person name="Petersen B."/>
            <person name="Wilson J."/>
        </authorList>
    </citation>
    <scope>NUCLEOTIDE SEQUENCE</scope>
    <source>
        <strain evidence="1">AA19_3_7</strain>
        <tissue evidence="1">Leaf</tissue>
    </source>
</reference>
<proteinExistence type="predicted"/>
<dbReference type="AlphaFoldDB" id="A0AAD5C822"/>
<keyword evidence="2" id="KW-1185">Reference proteome</keyword>
<evidence type="ECO:0000313" key="2">
    <source>
        <dbReference type="Proteomes" id="UP001206925"/>
    </source>
</evidence>
<dbReference type="EMBL" id="JAMZMK010009162">
    <property type="protein sequence ID" value="KAI7736937.1"/>
    <property type="molecule type" value="Genomic_DNA"/>
</dbReference>
<evidence type="ECO:0000313" key="1">
    <source>
        <dbReference type="EMBL" id="KAI7736937.1"/>
    </source>
</evidence>
<name>A0AAD5C822_AMBAR</name>
<dbReference type="Proteomes" id="UP001206925">
    <property type="component" value="Unassembled WGS sequence"/>
</dbReference>
<organism evidence="1 2">
    <name type="scientific">Ambrosia artemisiifolia</name>
    <name type="common">Common ragweed</name>
    <dbReference type="NCBI Taxonomy" id="4212"/>
    <lineage>
        <taxon>Eukaryota</taxon>
        <taxon>Viridiplantae</taxon>
        <taxon>Streptophyta</taxon>
        <taxon>Embryophyta</taxon>
        <taxon>Tracheophyta</taxon>
        <taxon>Spermatophyta</taxon>
        <taxon>Magnoliopsida</taxon>
        <taxon>eudicotyledons</taxon>
        <taxon>Gunneridae</taxon>
        <taxon>Pentapetalae</taxon>
        <taxon>asterids</taxon>
        <taxon>campanulids</taxon>
        <taxon>Asterales</taxon>
        <taxon>Asteraceae</taxon>
        <taxon>Asteroideae</taxon>
        <taxon>Heliantheae alliance</taxon>
        <taxon>Heliantheae</taxon>
        <taxon>Ambrosia</taxon>
    </lineage>
</organism>
<sequence>MVAMIQMHRIMELVCHCDGESMVILTSSGEAPLTRLASK</sequence>